<dbReference type="InterPro" id="IPR015943">
    <property type="entry name" value="WD40/YVTN_repeat-like_dom_sf"/>
</dbReference>
<protein>
    <submittedName>
        <fullName evidence="4">Uncharacterized protein</fullName>
    </submittedName>
</protein>
<dbReference type="OrthoDB" id="5308034at2759"/>
<organism evidence="4 5">
    <name type="scientific">Coccidioides immitis RMSCC 2394</name>
    <dbReference type="NCBI Taxonomy" id="404692"/>
    <lineage>
        <taxon>Eukaryota</taxon>
        <taxon>Fungi</taxon>
        <taxon>Dikarya</taxon>
        <taxon>Ascomycota</taxon>
        <taxon>Pezizomycotina</taxon>
        <taxon>Eurotiomycetes</taxon>
        <taxon>Eurotiomycetidae</taxon>
        <taxon>Onygenales</taxon>
        <taxon>Onygenaceae</taxon>
        <taxon>Coccidioides</taxon>
    </lineage>
</organism>
<dbReference type="InterPro" id="IPR027417">
    <property type="entry name" value="P-loop_NTPase"/>
</dbReference>
<feature type="domain" description="GPI inositol-deacylase winged helix" evidence="2">
    <location>
        <begin position="406"/>
        <end position="476"/>
    </location>
</feature>
<dbReference type="InterPro" id="IPR011047">
    <property type="entry name" value="Quinoprotein_ADH-like_sf"/>
</dbReference>
<dbReference type="Proteomes" id="UP000054565">
    <property type="component" value="Unassembled WGS sequence"/>
</dbReference>
<dbReference type="SMART" id="SM00320">
    <property type="entry name" value="WD40"/>
    <property type="match status" value="6"/>
</dbReference>
<dbReference type="Gene3D" id="2.130.10.10">
    <property type="entry name" value="YVTN repeat-like/Quinoprotein amine dehydrogenase"/>
    <property type="match status" value="2"/>
</dbReference>
<evidence type="ECO:0000259" key="3">
    <source>
        <dbReference type="Pfam" id="PF24883"/>
    </source>
</evidence>
<dbReference type="EMBL" id="DS028096">
    <property type="protein sequence ID" value="KMP07066.1"/>
    <property type="molecule type" value="Genomic_DNA"/>
</dbReference>
<dbReference type="PANTHER" id="PTHR10039:SF16">
    <property type="entry name" value="GPI INOSITOL-DEACYLASE"/>
    <property type="match status" value="1"/>
</dbReference>
<evidence type="ECO:0000259" key="2">
    <source>
        <dbReference type="Pfam" id="PF22939"/>
    </source>
</evidence>
<dbReference type="PANTHER" id="PTHR10039">
    <property type="entry name" value="AMELOGENIN"/>
    <property type="match status" value="1"/>
</dbReference>
<feature type="domain" description="Nephrocystin 3-like N-terminal" evidence="3">
    <location>
        <begin position="124"/>
        <end position="290"/>
    </location>
</feature>
<dbReference type="InterPro" id="IPR056884">
    <property type="entry name" value="NPHP3-like_N"/>
</dbReference>
<dbReference type="InterPro" id="IPR054471">
    <property type="entry name" value="GPIID_WHD"/>
</dbReference>
<evidence type="ECO:0000313" key="4">
    <source>
        <dbReference type="EMBL" id="KMP07066.1"/>
    </source>
</evidence>
<dbReference type="SUPFAM" id="SSF52540">
    <property type="entry name" value="P-loop containing nucleoside triphosphate hydrolases"/>
    <property type="match status" value="1"/>
</dbReference>
<dbReference type="Pfam" id="PF24883">
    <property type="entry name" value="NPHP3_N"/>
    <property type="match status" value="1"/>
</dbReference>
<dbReference type="AlphaFoldDB" id="A0A0J6YEJ2"/>
<dbReference type="SUPFAM" id="SSF82171">
    <property type="entry name" value="DPP6 N-terminal domain-like"/>
    <property type="match status" value="1"/>
</dbReference>
<keyword evidence="1" id="KW-0677">Repeat</keyword>
<sequence length="1119" mass="127072">MQDLNTKFLTVCDCLQIVSLVESNPTKALPGMKKMIVERDSSVLNLPNEIWALLPADHHTICKFQNESDPNFITVTNHLRRLIEGSGIKNKLTAYVEKALKEALGINQDPEEDFSRYLKQGTPGSCQWFYKRDSFSRWFDNSPGAPTNILWLTDLPGAGKSTLSAMTIDMLHERGFKRNCQYYFFIGSQPTKRRAAYCLRSIAFQLARSNSDFADRLLRVYSQNFLTIENQRFQAIWDTIFEGIIFKMKFARTLYWVIDGIDEAETSSDFVSLLMKIRSKSPIKLLLFSRPVSDLTGLSSSRKGDVCFESTSISEINEDIHIYLTAAVPEIFPHNPEIQLSVIEQILAKAEGSFLWARLALDTLRRTGHLEDDIKTALDDIPSDMESMYKKMLQQIHNYDIPMLQEAAIAILTWASCCFRPLQVAEFETVLRRRLNKNQIRFTESHVELCRYFIRIDNDQVSLIHATARKFLFSSSNGLPPAIDFHAGHEDLAMMCLDYLCDDRLQPTLEAAKGDKLFRTPDMLNVILKAHPFLGYAKNNWAFHLSHSTTQSPQLKGLLTRFFNKFLLTWIHAVAAFNELQILTRTARYLKAYLRKLRKIGHASSTSNLIIHESDETVLPIDLWTLDLIRLVGKFGSHLIQKPSIVHHHIPPLCPKDSLIAKAYDNPITSAVAVKGVPLCGWGDNLAHLSVDQDETASKVRCAGVFFLTLVSSKGAIIVWLAETFEKLRLLEHGEWVTLMEVNRAGTLVVTTGRYTFKVWDISTGSEIHSLEKDREARAMCVSFGNNDSELFVGYDDSTVAKYDLRTSSVLTEYDVEDRSDHKHSCPRLMAISPDLSRIAVAYPGQPVLIWDLIEGPSQKPRLCLRDRDRERLRTSPQDDNIVVHWNLIEDFHIEYENIEAREMATSDDGTLLLTSSNTGTLSVWTVSGLDLIYRLDCGPFVRDLTLSPDNQRIYDVRESICNVWEPGVLVRLEEGDQEESSNLFGGSGVPESTFSQGTQGGSIATSVTYDRLADYYVCGRDDGTIWLHEMKEGEKIKKLWSHSEMCEVVVLEWCPTRRFLVSADDAGRVILKALGKRDGKWVLFNVFDFRIGESVRQALFSPDETLLLYWDDGLSLGH</sequence>
<evidence type="ECO:0000313" key="5">
    <source>
        <dbReference type="Proteomes" id="UP000054565"/>
    </source>
</evidence>
<reference evidence="5" key="1">
    <citation type="journal article" date="2010" name="Genome Res.">
        <title>Population genomic sequencing of Coccidioides fungi reveals recent hybridization and transposon control.</title>
        <authorList>
            <person name="Neafsey D.E."/>
            <person name="Barker B.M."/>
            <person name="Sharpton T.J."/>
            <person name="Stajich J.E."/>
            <person name="Park D.J."/>
            <person name="Whiston E."/>
            <person name="Hung C.-Y."/>
            <person name="McMahan C."/>
            <person name="White J."/>
            <person name="Sykes S."/>
            <person name="Heiman D."/>
            <person name="Young S."/>
            <person name="Zeng Q."/>
            <person name="Abouelleil A."/>
            <person name="Aftuck L."/>
            <person name="Bessette D."/>
            <person name="Brown A."/>
            <person name="FitzGerald M."/>
            <person name="Lui A."/>
            <person name="Macdonald J.P."/>
            <person name="Priest M."/>
            <person name="Orbach M.J."/>
            <person name="Galgiani J.N."/>
            <person name="Kirkland T.N."/>
            <person name="Cole G.T."/>
            <person name="Birren B.W."/>
            <person name="Henn M.R."/>
            <person name="Taylor J.W."/>
            <person name="Rounsley S.D."/>
        </authorList>
    </citation>
    <scope>NUCLEOTIDE SEQUENCE [LARGE SCALE GENOMIC DNA]</scope>
    <source>
        <strain evidence="5">RMSCC 2394</strain>
    </source>
</reference>
<dbReference type="Pfam" id="PF22939">
    <property type="entry name" value="WHD_GPIID"/>
    <property type="match status" value="1"/>
</dbReference>
<accession>A0A0J6YEJ2</accession>
<name>A0A0J6YEJ2_COCIT</name>
<proteinExistence type="predicted"/>
<dbReference type="SUPFAM" id="SSF50998">
    <property type="entry name" value="Quinoprotein alcohol dehydrogenase-like"/>
    <property type="match status" value="1"/>
</dbReference>
<dbReference type="InterPro" id="IPR001680">
    <property type="entry name" value="WD40_rpt"/>
</dbReference>
<gene>
    <name evidence="4" type="ORF">CIRG_06747</name>
</gene>
<dbReference type="Gene3D" id="3.40.50.300">
    <property type="entry name" value="P-loop containing nucleotide triphosphate hydrolases"/>
    <property type="match status" value="1"/>
</dbReference>
<evidence type="ECO:0000256" key="1">
    <source>
        <dbReference type="ARBA" id="ARBA00022737"/>
    </source>
</evidence>